<protein>
    <submittedName>
        <fullName evidence="1">Uncharacterized protein</fullName>
    </submittedName>
</protein>
<comment type="caution">
    <text evidence="1">The sequence shown here is derived from an EMBL/GenBank/DDBJ whole genome shotgun (WGS) entry which is preliminary data.</text>
</comment>
<name>A0ABQ8DHG7_BRANA</name>
<reference evidence="1 2" key="1">
    <citation type="submission" date="2021-05" db="EMBL/GenBank/DDBJ databases">
        <title>Genome Assembly of Synthetic Allotetraploid Brassica napus Reveals Homoeologous Exchanges between Subgenomes.</title>
        <authorList>
            <person name="Davis J.T."/>
        </authorList>
    </citation>
    <scope>NUCLEOTIDE SEQUENCE [LARGE SCALE GENOMIC DNA]</scope>
    <source>
        <strain evidence="2">cv. Da-Ae</strain>
        <tissue evidence="1">Seedling</tissue>
    </source>
</reference>
<dbReference type="Proteomes" id="UP000824890">
    <property type="component" value="Unassembled WGS sequence"/>
</dbReference>
<keyword evidence="2" id="KW-1185">Reference proteome</keyword>
<organism evidence="1 2">
    <name type="scientific">Brassica napus</name>
    <name type="common">Rape</name>
    <dbReference type="NCBI Taxonomy" id="3708"/>
    <lineage>
        <taxon>Eukaryota</taxon>
        <taxon>Viridiplantae</taxon>
        <taxon>Streptophyta</taxon>
        <taxon>Embryophyta</taxon>
        <taxon>Tracheophyta</taxon>
        <taxon>Spermatophyta</taxon>
        <taxon>Magnoliopsida</taxon>
        <taxon>eudicotyledons</taxon>
        <taxon>Gunneridae</taxon>
        <taxon>Pentapetalae</taxon>
        <taxon>rosids</taxon>
        <taxon>malvids</taxon>
        <taxon>Brassicales</taxon>
        <taxon>Brassicaceae</taxon>
        <taxon>Brassiceae</taxon>
        <taxon>Brassica</taxon>
    </lineage>
</organism>
<evidence type="ECO:0000313" key="1">
    <source>
        <dbReference type="EMBL" id="KAH0928783.1"/>
    </source>
</evidence>
<evidence type="ECO:0000313" key="2">
    <source>
        <dbReference type="Proteomes" id="UP000824890"/>
    </source>
</evidence>
<sequence>MLVLRFSSSPLTSALPELWFGVVKLFVVTVDVPFPGGGGSYSSVAVGPCLREVEATSAPPSSVLSPEGEGSLSLASPLNEISIGSMMLSEVKTKCGREELVRMEALRYFELEVCGGVALGDDSRR</sequence>
<accession>A0ABQ8DHG7</accession>
<gene>
    <name evidence="1" type="ORF">HID58_014510</name>
</gene>
<proteinExistence type="predicted"/>
<dbReference type="EMBL" id="JAGKQM010000004">
    <property type="protein sequence ID" value="KAH0928783.1"/>
    <property type="molecule type" value="Genomic_DNA"/>
</dbReference>